<keyword evidence="4" id="KW-1185">Reference proteome</keyword>
<dbReference type="Proteomes" id="UP001174694">
    <property type="component" value="Unassembled WGS sequence"/>
</dbReference>
<evidence type="ECO:0000313" key="4">
    <source>
        <dbReference type="Proteomes" id="UP001174694"/>
    </source>
</evidence>
<accession>A0AA38VUM9</accession>
<dbReference type="PANTHER" id="PTHR13349">
    <property type="entry name" value="TRANSLATION MACHINERY-ASSOCIATED PROTEIN 16"/>
    <property type="match status" value="1"/>
</dbReference>
<dbReference type="Pfam" id="PF11176">
    <property type="entry name" value="Tma16"/>
    <property type="match status" value="1"/>
</dbReference>
<dbReference type="PANTHER" id="PTHR13349:SF2">
    <property type="entry name" value="TRANSLATION MACHINERY-ASSOCIATED PROTEIN 16"/>
    <property type="match status" value="1"/>
</dbReference>
<evidence type="ECO:0008006" key="5">
    <source>
        <dbReference type="Google" id="ProtNLM"/>
    </source>
</evidence>
<feature type="region of interest" description="Disordered" evidence="2">
    <location>
        <begin position="1"/>
        <end position="37"/>
    </location>
</feature>
<evidence type="ECO:0000256" key="1">
    <source>
        <dbReference type="ARBA" id="ARBA00034127"/>
    </source>
</evidence>
<dbReference type="AlphaFoldDB" id="A0AA38VUM9"/>
<name>A0AA38VUM9_9PEZI</name>
<comment type="similarity">
    <text evidence="1">Belongs to the TMA16 family.</text>
</comment>
<protein>
    <recommendedName>
        <fullName evidence="5">Translation machinery-associated protein 16</fullName>
    </recommendedName>
</protein>
<dbReference type="EMBL" id="JANBVO010000012">
    <property type="protein sequence ID" value="KAJ9148548.1"/>
    <property type="molecule type" value="Genomic_DNA"/>
</dbReference>
<reference evidence="3" key="1">
    <citation type="submission" date="2022-07" db="EMBL/GenBank/DDBJ databases">
        <title>Fungi with potential for degradation of polypropylene.</title>
        <authorList>
            <person name="Gostincar C."/>
        </authorList>
    </citation>
    <scope>NUCLEOTIDE SEQUENCE</scope>
    <source>
        <strain evidence="3">EXF-13308</strain>
    </source>
</reference>
<sequence>MPSSLDKTRKQIAKKRNGTIEALHQNSRDSKRLHRAQVRDDRLDKIAAARRKQNQPLLDRTAHFQHAVREGGGKPLQLEAVQTLIKAFIHQYDSELEALKKARRPGRPASTREDLLKMKVSALNKEYTDGFFIPDLSTKENLSLLDRWEGSWSYLTTLIWVKITDSGKELPSNFPPMQG</sequence>
<dbReference type="InterPro" id="IPR021346">
    <property type="entry name" value="Tma16"/>
</dbReference>
<evidence type="ECO:0000256" key="2">
    <source>
        <dbReference type="SAM" id="MobiDB-lite"/>
    </source>
</evidence>
<organism evidence="3 4">
    <name type="scientific">Pleurostoma richardsiae</name>
    <dbReference type="NCBI Taxonomy" id="41990"/>
    <lineage>
        <taxon>Eukaryota</taxon>
        <taxon>Fungi</taxon>
        <taxon>Dikarya</taxon>
        <taxon>Ascomycota</taxon>
        <taxon>Pezizomycotina</taxon>
        <taxon>Sordariomycetes</taxon>
        <taxon>Sordariomycetidae</taxon>
        <taxon>Calosphaeriales</taxon>
        <taxon>Pleurostomataceae</taxon>
        <taxon>Pleurostoma</taxon>
    </lineage>
</organism>
<gene>
    <name evidence="3" type="ORF">NKR23_g4777</name>
</gene>
<proteinExistence type="inferred from homology"/>
<comment type="caution">
    <text evidence="3">The sequence shown here is derived from an EMBL/GenBank/DDBJ whole genome shotgun (WGS) entry which is preliminary data.</text>
</comment>
<evidence type="ECO:0000313" key="3">
    <source>
        <dbReference type="EMBL" id="KAJ9148548.1"/>
    </source>
</evidence>
<dbReference type="InterPro" id="IPR038356">
    <property type="entry name" value="Tma16_sf"/>
</dbReference>
<dbReference type="GO" id="GO:0005634">
    <property type="term" value="C:nucleus"/>
    <property type="evidence" value="ECO:0007669"/>
    <property type="project" value="TreeGrafter"/>
</dbReference>
<dbReference type="Gene3D" id="1.20.1440.170">
    <property type="entry name" value="Translation machinery-associated protein 16-like"/>
    <property type="match status" value="1"/>
</dbReference>